<keyword evidence="3 6" id="KW-0812">Transmembrane</keyword>
<keyword evidence="5 6" id="KW-0472">Membrane</keyword>
<gene>
    <name evidence="7" type="ORF">TMPK1_11670</name>
</gene>
<sequence>MQTTDSEALPESAATGAGPQLRRVLGPWNLIALGVGSTLGAGLFSLTGLAASEHAGPAVILAFLFAAIGCGFACLCYAELASMIPNSGSAYTYARYIAGPTFAWIVGWDLVLEYSVSVSTVAVSWAGNCDAFLRGFGLHIPQSLMASPFDKDPGWINLPAVLIIVACSILLIRGVQGSARVNAVVTYAKCAVVVLFIALGIGSIDFANYHPFIPPNTGESGAFGWSGVARASGLIFFAYIGFDAVSTAAQESRNPQRDMPIGLLGGLLVCTVLFVAFAAVLVGIVPYTQLKDDAAPIATAASMTPYPWLAWVVEATILIGFLAVILVTLYGQSRIFRAMAEDGSLPSWFGAVHPRFRTPWRADQATMVFSALMAGFTPLAELGELTSIGTLLAFVVVCVAVLVLRRTRPDMPRAFRTPLVPLVPILGILSCGALMVSLDYLSWLRLVVWLIVGQALWFFYGRHYARSFAASTAP</sequence>
<comment type="subcellular location">
    <subcellularLocation>
        <location evidence="1">Membrane</location>
        <topology evidence="1">Multi-pass membrane protein</topology>
    </subcellularLocation>
</comment>
<evidence type="ECO:0000256" key="3">
    <source>
        <dbReference type="ARBA" id="ARBA00022692"/>
    </source>
</evidence>
<accession>A0A8S8XCF1</accession>
<feature type="transmembrane region" description="Helical" evidence="6">
    <location>
        <begin position="388"/>
        <end position="405"/>
    </location>
</feature>
<evidence type="ECO:0000256" key="5">
    <source>
        <dbReference type="ARBA" id="ARBA00023136"/>
    </source>
</evidence>
<feature type="transmembrane region" description="Helical" evidence="6">
    <location>
        <begin position="417"/>
        <end position="436"/>
    </location>
</feature>
<evidence type="ECO:0000313" key="7">
    <source>
        <dbReference type="EMBL" id="GIL38930.1"/>
    </source>
</evidence>
<dbReference type="InterPro" id="IPR002293">
    <property type="entry name" value="AA/rel_permease1"/>
</dbReference>
<feature type="transmembrane region" description="Helical" evidence="6">
    <location>
        <begin position="222"/>
        <end position="242"/>
    </location>
</feature>
<name>A0A8S8XCF1_9PROT</name>
<feature type="transmembrane region" description="Helical" evidence="6">
    <location>
        <begin position="154"/>
        <end position="172"/>
    </location>
</feature>
<feature type="transmembrane region" description="Helical" evidence="6">
    <location>
        <begin position="308"/>
        <end position="330"/>
    </location>
</feature>
<evidence type="ECO:0000256" key="6">
    <source>
        <dbReference type="SAM" id="Phobius"/>
    </source>
</evidence>
<proteinExistence type="predicted"/>
<reference evidence="7" key="1">
    <citation type="submission" date="2021-02" db="EMBL/GenBank/DDBJ databases">
        <title>Genome sequence of Rhodospirillales sp. strain TMPK1 isolated from soil.</title>
        <authorList>
            <person name="Nakai R."/>
            <person name="Kusada H."/>
            <person name="Tamaki H."/>
        </authorList>
    </citation>
    <scope>NUCLEOTIDE SEQUENCE</scope>
    <source>
        <strain evidence="7">TMPK1</strain>
    </source>
</reference>
<evidence type="ECO:0000256" key="2">
    <source>
        <dbReference type="ARBA" id="ARBA00022448"/>
    </source>
</evidence>
<dbReference type="PANTHER" id="PTHR43243">
    <property type="entry name" value="INNER MEMBRANE TRANSPORTER YGJI-RELATED"/>
    <property type="match status" value="1"/>
</dbReference>
<dbReference type="GO" id="GO:0015171">
    <property type="term" value="F:amino acid transmembrane transporter activity"/>
    <property type="evidence" value="ECO:0007669"/>
    <property type="project" value="TreeGrafter"/>
</dbReference>
<feature type="transmembrane region" description="Helical" evidence="6">
    <location>
        <begin position="365"/>
        <end position="382"/>
    </location>
</feature>
<dbReference type="AlphaFoldDB" id="A0A8S8XCF1"/>
<dbReference type="Pfam" id="PF13520">
    <property type="entry name" value="AA_permease_2"/>
    <property type="match status" value="1"/>
</dbReference>
<dbReference type="PIRSF" id="PIRSF006060">
    <property type="entry name" value="AA_transporter"/>
    <property type="match status" value="1"/>
</dbReference>
<dbReference type="PANTHER" id="PTHR43243:SF4">
    <property type="entry name" value="CATIONIC AMINO ACID TRANSPORTER 4"/>
    <property type="match status" value="1"/>
</dbReference>
<comment type="caution">
    <text evidence="7">The sequence shown here is derived from an EMBL/GenBank/DDBJ whole genome shotgun (WGS) entry which is preliminary data.</text>
</comment>
<dbReference type="GO" id="GO:0016020">
    <property type="term" value="C:membrane"/>
    <property type="evidence" value="ECO:0007669"/>
    <property type="project" value="UniProtKB-SubCell"/>
</dbReference>
<feature type="transmembrane region" description="Helical" evidence="6">
    <location>
        <begin position="442"/>
        <end position="460"/>
    </location>
</feature>
<feature type="transmembrane region" description="Helical" evidence="6">
    <location>
        <begin position="184"/>
        <end position="202"/>
    </location>
</feature>
<feature type="transmembrane region" description="Helical" evidence="6">
    <location>
        <begin position="263"/>
        <end position="288"/>
    </location>
</feature>
<protein>
    <submittedName>
        <fullName evidence="7">Amino acid permease</fullName>
    </submittedName>
</protein>
<dbReference type="Gene3D" id="1.20.1740.10">
    <property type="entry name" value="Amino acid/polyamine transporter I"/>
    <property type="match status" value="1"/>
</dbReference>
<feature type="transmembrane region" description="Helical" evidence="6">
    <location>
        <begin position="58"/>
        <end position="81"/>
    </location>
</feature>
<evidence type="ECO:0000256" key="4">
    <source>
        <dbReference type="ARBA" id="ARBA00022989"/>
    </source>
</evidence>
<organism evidence="7 8">
    <name type="scientific">Roseiterribacter gracilis</name>
    <dbReference type="NCBI Taxonomy" id="2812848"/>
    <lineage>
        <taxon>Bacteria</taxon>
        <taxon>Pseudomonadati</taxon>
        <taxon>Pseudomonadota</taxon>
        <taxon>Alphaproteobacteria</taxon>
        <taxon>Rhodospirillales</taxon>
        <taxon>Roseiterribacteraceae</taxon>
        <taxon>Roseiterribacter</taxon>
    </lineage>
</organism>
<keyword evidence="8" id="KW-1185">Reference proteome</keyword>
<dbReference type="EMBL" id="BOPV01000001">
    <property type="protein sequence ID" value="GIL38930.1"/>
    <property type="molecule type" value="Genomic_DNA"/>
</dbReference>
<dbReference type="RefSeq" id="WP_420242030.1">
    <property type="nucleotide sequence ID" value="NZ_BOPV01000001.1"/>
</dbReference>
<keyword evidence="2" id="KW-0813">Transport</keyword>
<keyword evidence="4 6" id="KW-1133">Transmembrane helix</keyword>
<feature type="transmembrane region" description="Helical" evidence="6">
    <location>
        <begin position="30"/>
        <end position="52"/>
    </location>
</feature>
<evidence type="ECO:0000256" key="1">
    <source>
        <dbReference type="ARBA" id="ARBA00004141"/>
    </source>
</evidence>
<dbReference type="Proteomes" id="UP000681075">
    <property type="component" value="Unassembled WGS sequence"/>
</dbReference>
<evidence type="ECO:0000313" key="8">
    <source>
        <dbReference type="Proteomes" id="UP000681075"/>
    </source>
</evidence>